<dbReference type="InterPro" id="IPR041522">
    <property type="entry name" value="CdaR_GGDEF"/>
</dbReference>
<dbReference type="GO" id="GO:0000160">
    <property type="term" value="P:phosphorelay signal transduction system"/>
    <property type="evidence" value="ECO:0007669"/>
    <property type="project" value="UniProtKB-KW"/>
</dbReference>
<evidence type="ECO:0000256" key="4">
    <source>
        <dbReference type="ARBA" id="ARBA00022553"/>
    </source>
</evidence>
<dbReference type="GO" id="GO:0003700">
    <property type="term" value="F:DNA-binding transcription factor activity"/>
    <property type="evidence" value="ECO:0007669"/>
    <property type="project" value="InterPro"/>
</dbReference>
<keyword evidence="4 10" id="KW-0597">Phosphoprotein</keyword>
<dbReference type="InterPro" id="IPR018062">
    <property type="entry name" value="HTH_AraC-typ_CS"/>
</dbReference>
<dbReference type="InterPro" id="IPR051552">
    <property type="entry name" value="HptR"/>
</dbReference>
<dbReference type="OrthoDB" id="384217at2"/>
<evidence type="ECO:0000256" key="6">
    <source>
        <dbReference type="ARBA" id="ARBA00023015"/>
    </source>
</evidence>
<dbReference type="InterPro" id="IPR001789">
    <property type="entry name" value="Sig_transdc_resp-reg_receiver"/>
</dbReference>
<keyword evidence="7" id="KW-0238">DNA-binding</keyword>
<dbReference type="PANTHER" id="PTHR42713">
    <property type="entry name" value="HISTIDINE KINASE-RELATED"/>
    <property type="match status" value="1"/>
</dbReference>
<dbReference type="SUPFAM" id="SSF52172">
    <property type="entry name" value="CheY-like"/>
    <property type="match status" value="1"/>
</dbReference>
<comment type="subcellular location">
    <subcellularLocation>
        <location evidence="1">Cytoplasm</location>
    </subcellularLocation>
</comment>
<evidence type="ECO:0000256" key="7">
    <source>
        <dbReference type="ARBA" id="ARBA00023125"/>
    </source>
</evidence>
<evidence type="ECO:0000313" key="14">
    <source>
        <dbReference type="Proteomes" id="UP000184447"/>
    </source>
</evidence>
<dbReference type="EMBL" id="FQXM01000004">
    <property type="protein sequence ID" value="SHH35690.1"/>
    <property type="molecule type" value="Genomic_DNA"/>
</dbReference>
<proteinExistence type="predicted"/>
<dbReference type="InterPro" id="IPR009057">
    <property type="entry name" value="Homeodomain-like_sf"/>
</dbReference>
<dbReference type="Proteomes" id="UP000184447">
    <property type="component" value="Unassembled WGS sequence"/>
</dbReference>
<dbReference type="Gene3D" id="1.10.10.60">
    <property type="entry name" value="Homeodomain-like"/>
    <property type="match status" value="2"/>
</dbReference>
<keyword evidence="5" id="KW-0902">Two-component regulatory system</keyword>
<evidence type="ECO:0000259" key="12">
    <source>
        <dbReference type="PROSITE" id="PS50110"/>
    </source>
</evidence>
<evidence type="ECO:0000256" key="1">
    <source>
        <dbReference type="ARBA" id="ARBA00004496"/>
    </source>
</evidence>
<feature type="domain" description="Response regulatory" evidence="12">
    <location>
        <begin position="3"/>
        <end position="120"/>
    </location>
</feature>
<keyword evidence="3" id="KW-0963">Cytoplasm</keyword>
<evidence type="ECO:0000256" key="5">
    <source>
        <dbReference type="ARBA" id="ARBA00023012"/>
    </source>
</evidence>
<organism evidence="13 14">
    <name type="scientific">Clostridium grantii DSM 8605</name>
    <dbReference type="NCBI Taxonomy" id="1121316"/>
    <lineage>
        <taxon>Bacteria</taxon>
        <taxon>Bacillati</taxon>
        <taxon>Bacillota</taxon>
        <taxon>Clostridia</taxon>
        <taxon>Eubacteriales</taxon>
        <taxon>Clostridiaceae</taxon>
        <taxon>Clostridium</taxon>
    </lineage>
</organism>
<dbReference type="SMART" id="SM00342">
    <property type="entry name" value="HTH_ARAC"/>
    <property type="match status" value="1"/>
</dbReference>
<dbReference type="Gene3D" id="3.40.50.2300">
    <property type="match status" value="1"/>
</dbReference>
<dbReference type="AlphaFoldDB" id="A0A1M5SB67"/>
<keyword evidence="8" id="KW-0804">Transcription</keyword>
<dbReference type="Pfam" id="PF00072">
    <property type="entry name" value="Response_reg"/>
    <property type="match status" value="1"/>
</dbReference>
<dbReference type="GO" id="GO:0043565">
    <property type="term" value="F:sequence-specific DNA binding"/>
    <property type="evidence" value="ECO:0007669"/>
    <property type="project" value="InterPro"/>
</dbReference>
<keyword evidence="6" id="KW-0805">Transcription regulation</keyword>
<evidence type="ECO:0000259" key="11">
    <source>
        <dbReference type="PROSITE" id="PS01124"/>
    </source>
</evidence>
<sequence>MYKVIIVEDEEPIRKIICRLIDWNQLGFELVYEAGDGQEALAYLDDNQVDLIITDISMPFMTGLELCKRVTKIMPSVKMVILTGYNEFEYAQKAINLNVSHYLLKPITANEFRSTLEAIKIEMDEKFANQKNIELLRQQYNESKELLKNKFFMNLVLGYNQPYNLENLEEELSVNIQANYYTVGVMTIEDVRETEKEFWGKDRPLLEFAIYNVAQELLENINQDIIFFGPGNQVCMIFKSEDYPEEDYLNELTLCLEQIAFYIHKLFHMQAVIGLSDHHKKLSDLRFAYKDAITALEYKVLEGSDKIIIKSNIEKKSSFAFHKIDEQLLKLEYSIKVGDLETLKKNIEYIFSVIKHENIDINDFRTLLLKMIISIYKAYNDIRSTEEQEEIMEFAIFSKIFEMNDYKEIKNYYIDLCEKLSNKIRNIREKDEKNYVKEACDYIELNYSNPFLDLEEICKELFLSPGYFSRLFKKTTGITFVDYLTNVRMDKAKYMLANTTKKMYEISRDIGYEDPNYFSYNFKKNVNVTPSVWRKKSGYNNEVE</sequence>
<dbReference type="PROSITE" id="PS01124">
    <property type="entry name" value="HTH_ARAC_FAMILY_2"/>
    <property type="match status" value="1"/>
</dbReference>
<dbReference type="CDD" id="cd17536">
    <property type="entry name" value="REC_YesN-like"/>
    <property type="match status" value="1"/>
</dbReference>
<dbReference type="PANTHER" id="PTHR42713:SF3">
    <property type="entry name" value="TRANSCRIPTIONAL REGULATORY PROTEIN HPTR"/>
    <property type="match status" value="1"/>
</dbReference>
<dbReference type="PROSITE" id="PS00041">
    <property type="entry name" value="HTH_ARAC_FAMILY_1"/>
    <property type="match status" value="1"/>
</dbReference>
<evidence type="ECO:0000256" key="8">
    <source>
        <dbReference type="ARBA" id="ARBA00023163"/>
    </source>
</evidence>
<dbReference type="STRING" id="1121316.SAMN02745207_00846"/>
<dbReference type="SUPFAM" id="SSF46689">
    <property type="entry name" value="Homeodomain-like"/>
    <property type="match status" value="2"/>
</dbReference>
<dbReference type="GO" id="GO:0005737">
    <property type="term" value="C:cytoplasm"/>
    <property type="evidence" value="ECO:0007669"/>
    <property type="project" value="UniProtKB-SubCell"/>
</dbReference>
<gene>
    <name evidence="13" type="ORF">SAMN02745207_00846</name>
</gene>
<dbReference type="Pfam" id="PF12833">
    <property type="entry name" value="HTH_18"/>
    <property type="match status" value="1"/>
</dbReference>
<evidence type="ECO:0000256" key="10">
    <source>
        <dbReference type="PROSITE-ProRule" id="PRU00169"/>
    </source>
</evidence>
<evidence type="ECO:0000256" key="9">
    <source>
        <dbReference type="ARBA" id="ARBA00024867"/>
    </source>
</evidence>
<feature type="modified residue" description="4-aspartylphosphate" evidence="10">
    <location>
        <position position="55"/>
    </location>
</feature>
<protein>
    <recommendedName>
        <fullName evidence="2">Stage 0 sporulation protein A homolog</fullName>
    </recommendedName>
</protein>
<dbReference type="SMART" id="SM00448">
    <property type="entry name" value="REC"/>
    <property type="match status" value="1"/>
</dbReference>
<dbReference type="PROSITE" id="PS50110">
    <property type="entry name" value="RESPONSE_REGULATORY"/>
    <property type="match status" value="1"/>
</dbReference>
<accession>A0A1M5SB67</accession>
<dbReference type="Pfam" id="PF17853">
    <property type="entry name" value="GGDEF_2"/>
    <property type="match status" value="1"/>
</dbReference>
<evidence type="ECO:0000256" key="3">
    <source>
        <dbReference type="ARBA" id="ARBA00022490"/>
    </source>
</evidence>
<evidence type="ECO:0000313" key="13">
    <source>
        <dbReference type="EMBL" id="SHH35690.1"/>
    </source>
</evidence>
<keyword evidence="14" id="KW-1185">Reference proteome</keyword>
<dbReference type="RefSeq" id="WP_073337182.1">
    <property type="nucleotide sequence ID" value="NZ_FQXM01000004.1"/>
</dbReference>
<evidence type="ECO:0000256" key="2">
    <source>
        <dbReference type="ARBA" id="ARBA00018672"/>
    </source>
</evidence>
<name>A0A1M5SB67_9CLOT</name>
<comment type="function">
    <text evidence="9">May play the central regulatory role in sporulation. It may be an element of the effector pathway responsible for the activation of sporulation genes in response to nutritional stress. Spo0A may act in concert with spo0H (a sigma factor) to control the expression of some genes that are critical to the sporulation process.</text>
</comment>
<feature type="domain" description="HTH araC/xylS-type" evidence="11">
    <location>
        <begin position="437"/>
        <end position="536"/>
    </location>
</feature>
<dbReference type="InterPro" id="IPR018060">
    <property type="entry name" value="HTH_AraC"/>
</dbReference>
<dbReference type="InterPro" id="IPR011006">
    <property type="entry name" value="CheY-like_superfamily"/>
</dbReference>
<reference evidence="13 14" key="1">
    <citation type="submission" date="2016-11" db="EMBL/GenBank/DDBJ databases">
        <authorList>
            <person name="Jaros S."/>
            <person name="Januszkiewicz K."/>
            <person name="Wedrychowicz H."/>
        </authorList>
    </citation>
    <scope>NUCLEOTIDE SEQUENCE [LARGE SCALE GENOMIC DNA]</scope>
    <source>
        <strain evidence="13 14">DSM 8605</strain>
    </source>
</reference>